<evidence type="ECO:0000313" key="2">
    <source>
        <dbReference type="EMBL" id="GAF84490.1"/>
    </source>
</evidence>
<dbReference type="Pfam" id="PF06439">
    <property type="entry name" value="3keto-disac_hyd"/>
    <property type="match status" value="1"/>
</dbReference>
<feature type="non-terminal residue" evidence="2">
    <location>
        <position position="1"/>
    </location>
</feature>
<reference evidence="2" key="1">
    <citation type="journal article" date="2014" name="Front. Microbiol.">
        <title>High frequency of phylogenetically diverse reductive dehalogenase-homologous genes in deep subseafloor sedimentary metagenomes.</title>
        <authorList>
            <person name="Kawai M."/>
            <person name="Futagami T."/>
            <person name="Toyoda A."/>
            <person name="Takaki Y."/>
            <person name="Nishi S."/>
            <person name="Hori S."/>
            <person name="Arai W."/>
            <person name="Tsubouchi T."/>
            <person name="Morono Y."/>
            <person name="Uchiyama I."/>
            <person name="Ito T."/>
            <person name="Fujiyama A."/>
            <person name="Inagaki F."/>
            <person name="Takami H."/>
        </authorList>
    </citation>
    <scope>NUCLEOTIDE SEQUENCE</scope>
    <source>
        <strain evidence="2">Expedition CK06-06</strain>
    </source>
</reference>
<dbReference type="InterPro" id="IPR010496">
    <property type="entry name" value="AL/BT2_dom"/>
</dbReference>
<gene>
    <name evidence="2" type="ORF">S01H1_04463</name>
</gene>
<sequence>GNSGVLLHMSEPDTVWPRSIECQLKAGQAGDFVTFQGVRFKELVEGRVLEKKAESSEKSPGQWNSYDITCRGNTIRVFVNGVLQNEATETTVSSGKICLQSEGRPIEFRNIYIESLE</sequence>
<dbReference type="AlphaFoldDB" id="X0U7N5"/>
<protein>
    <recommendedName>
        <fullName evidence="1">3-keto-alpha-glucoside-1,2-lyase/3-keto-2-hydroxy-glucal hydratase domain-containing protein</fullName>
    </recommendedName>
</protein>
<name>X0U7N5_9ZZZZ</name>
<feature type="domain" description="3-keto-alpha-glucoside-1,2-lyase/3-keto-2-hydroxy-glucal hydratase" evidence="1">
    <location>
        <begin position="1"/>
        <end position="114"/>
    </location>
</feature>
<proteinExistence type="predicted"/>
<dbReference type="EMBL" id="BARS01002354">
    <property type="protein sequence ID" value="GAF84490.1"/>
    <property type="molecule type" value="Genomic_DNA"/>
</dbReference>
<evidence type="ECO:0000259" key="1">
    <source>
        <dbReference type="Pfam" id="PF06439"/>
    </source>
</evidence>
<comment type="caution">
    <text evidence="2">The sequence shown here is derived from an EMBL/GenBank/DDBJ whole genome shotgun (WGS) entry which is preliminary data.</text>
</comment>
<accession>X0U7N5</accession>
<dbReference type="GO" id="GO:0016787">
    <property type="term" value="F:hydrolase activity"/>
    <property type="evidence" value="ECO:0007669"/>
    <property type="project" value="InterPro"/>
</dbReference>
<organism evidence="2">
    <name type="scientific">marine sediment metagenome</name>
    <dbReference type="NCBI Taxonomy" id="412755"/>
    <lineage>
        <taxon>unclassified sequences</taxon>
        <taxon>metagenomes</taxon>
        <taxon>ecological metagenomes</taxon>
    </lineage>
</organism>
<dbReference type="Gene3D" id="2.60.120.560">
    <property type="entry name" value="Exo-inulinase, domain 1"/>
    <property type="match status" value="1"/>
</dbReference>